<reference evidence="1 2" key="1">
    <citation type="journal article" date="2022" name="Plant J.">
        <title>Chromosome-level genome of Camellia lanceoleosa provides a valuable resource for understanding genome evolution and self-incompatibility.</title>
        <authorList>
            <person name="Gong W."/>
            <person name="Xiao S."/>
            <person name="Wang L."/>
            <person name="Liao Z."/>
            <person name="Chang Y."/>
            <person name="Mo W."/>
            <person name="Hu G."/>
            <person name="Li W."/>
            <person name="Zhao G."/>
            <person name="Zhu H."/>
            <person name="Hu X."/>
            <person name="Ji K."/>
            <person name="Xiang X."/>
            <person name="Song Q."/>
            <person name="Yuan D."/>
            <person name="Jin S."/>
            <person name="Zhang L."/>
        </authorList>
    </citation>
    <scope>NUCLEOTIDE SEQUENCE [LARGE SCALE GENOMIC DNA]</scope>
    <source>
        <strain evidence="1">SQ_2022a</strain>
    </source>
</reference>
<sequence length="158" mass="17353">MISNERKLRPELLTSKSKMTYHERKFAGLCPLNALDVTRLLKALGAPKNARIYWAGGNPLGGKEALLPLIREFPNLYNKEDLVLPGELEPFASKASVLAAIDYIVADNSDVFMPSHGGNMGHAIQGHRAFGAQEVYYAKQTTDASLLPKCSSPRSRVQ</sequence>
<gene>
    <name evidence="1" type="ORF">LOK49_LG02G01300</name>
</gene>
<organism evidence="1 2">
    <name type="scientific">Camellia lanceoleosa</name>
    <dbReference type="NCBI Taxonomy" id="1840588"/>
    <lineage>
        <taxon>Eukaryota</taxon>
        <taxon>Viridiplantae</taxon>
        <taxon>Streptophyta</taxon>
        <taxon>Embryophyta</taxon>
        <taxon>Tracheophyta</taxon>
        <taxon>Spermatophyta</taxon>
        <taxon>Magnoliopsida</taxon>
        <taxon>eudicotyledons</taxon>
        <taxon>Gunneridae</taxon>
        <taxon>Pentapetalae</taxon>
        <taxon>asterids</taxon>
        <taxon>Ericales</taxon>
        <taxon>Theaceae</taxon>
        <taxon>Camellia</taxon>
    </lineage>
</organism>
<dbReference type="Proteomes" id="UP001060215">
    <property type="component" value="Chromosome 3"/>
</dbReference>
<protein>
    <submittedName>
        <fullName evidence="1">O-fucosyltransferase 20</fullName>
    </submittedName>
</protein>
<evidence type="ECO:0000313" key="1">
    <source>
        <dbReference type="EMBL" id="KAI8027892.1"/>
    </source>
</evidence>
<dbReference type="EMBL" id="CM045760">
    <property type="protein sequence ID" value="KAI8027892.1"/>
    <property type="molecule type" value="Genomic_DNA"/>
</dbReference>
<keyword evidence="2" id="KW-1185">Reference proteome</keyword>
<accession>A0ACC0IR71</accession>
<proteinExistence type="predicted"/>
<name>A0ACC0IR71_9ERIC</name>
<evidence type="ECO:0000313" key="2">
    <source>
        <dbReference type="Proteomes" id="UP001060215"/>
    </source>
</evidence>
<comment type="caution">
    <text evidence="1">The sequence shown here is derived from an EMBL/GenBank/DDBJ whole genome shotgun (WGS) entry which is preliminary data.</text>
</comment>